<gene>
    <name evidence="2" type="ORF">UY3_17372</name>
</gene>
<proteinExistence type="predicted"/>
<organism evidence="2 3">
    <name type="scientific">Chelonia mydas</name>
    <name type="common">Green sea-turtle</name>
    <name type="synonym">Chelonia agassizi</name>
    <dbReference type="NCBI Taxonomy" id="8469"/>
    <lineage>
        <taxon>Eukaryota</taxon>
        <taxon>Metazoa</taxon>
        <taxon>Chordata</taxon>
        <taxon>Craniata</taxon>
        <taxon>Vertebrata</taxon>
        <taxon>Euteleostomi</taxon>
        <taxon>Archelosauria</taxon>
        <taxon>Testudinata</taxon>
        <taxon>Testudines</taxon>
        <taxon>Cryptodira</taxon>
        <taxon>Durocryptodira</taxon>
        <taxon>Americhelydia</taxon>
        <taxon>Chelonioidea</taxon>
        <taxon>Cheloniidae</taxon>
        <taxon>Chelonia</taxon>
    </lineage>
</organism>
<keyword evidence="1" id="KW-0812">Transmembrane</keyword>
<protein>
    <submittedName>
        <fullName evidence="2">Lysophospholipid acyltransferase 7</fullName>
    </submittedName>
</protein>
<dbReference type="GO" id="GO:0016746">
    <property type="term" value="F:acyltransferase activity"/>
    <property type="evidence" value="ECO:0007669"/>
    <property type="project" value="UniProtKB-KW"/>
</dbReference>
<feature type="transmembrane region" description="Helical" evidence="1">
    <location>
        <begin position="169"/>
        <end position="188"/>
    </location>
</feature>
<name>M7BBE7_CHEMY</name>
<dbReference type="AlphaFoldDB" id="M7BBE7"/>
<keyword evidence="2" id="KW-0012">Acyltransferase</keyword>
<evidence type="ECO:0000313" key="3">
    <source>
        <dbReference type="Proteomes" id="UP000031443"/>
    </source>
</evidence>
<reference evidence="3" key="1">
    <citation type="journal article" date="2013" name="Nat. Genet.">
        <title>The draft genomes of soft-shell turtle and green sea turtle yield insights into the development and evolution of the turtle-specific body plan.</title>
        <authorList>
            <person name="Wang Z."/>
            <person name="Pascual-Anaya J."/>
            <person name="Zadissa A."/>
            <person name="Li W."/>
            <person name="Niimura Y."/>
            <person name="Huang Z."/>
            <person name="Li C."/>
            <person name="White S."/>
            <person name="Xiong Z."/>
            <person name="Fang D."/>
            <person name="Wang B."/>
            <person name="Ming Y."/>
            <person name="Chen Y."/>
            <person name="Zheng Y."/>
            <person name="Kuraku S."/>
            <person name="Pignatelli M."/>
            <person name="Herrero J."/>
            <person name="Beal K."/>
            <person name="Nozawa M."/>
            <person name="Li Q."/>
            <person name="Wang J."/>
            <person name="Zhang H."/>
            <person name="Yu L."/>
            <person name="Shigenobu S."/>
            <person name="Wang J."/>
            <person name="Liu J."/>
            <person name="Flicek P."/>
            <person name="Searle S."/>
            <person name="Wang J."/>
            <person name="Kuratani S."/>
            <person name="Yin Y."/>
            <person name="Aken B."/>
            <person name="Zhang G."/>
            <person name="Irie N."/>
        </authorList>
    </citation>
    <scope>NUCLEOTIDE SEQUENCE [LARGE SCALE GENOMIC DNA]</scope>
</reference>
<keyword evidence="2" id="KW-0808">Transferase</keyword>
<accession>M7BBE7</accession>
<feature type="transmembrane region" description="Helical" evidence="1">
    <location>
        <begin position="129"/>
        <end position="157"/>
    </location>
</feature>
<dbReference type="STRING" id="8469.M7BBE7"/>
<keyword evidence="1" id="KW-1133">Transmembrane helix</keyword>
<evidence type="ECO:0000313" key="2">
    <source>
        <dbReference type="EMBL" id="EMP25552.1"/>
    </source>
</evidence>
<feature type="transmembrane region" description="Helical" evidence="1">
    <location>
        <begin position="6"/>
        <end position="22"/>
    </location>
</feature>
<evidence type="ECO:0000256" key="1">
    <source>
        <dbReference type="SAM" id="Phobius"/>
    </source>
</evidence>
<dbReference type="Proteomes" id="UP000031443">
    <property type="component" value="Unassembled WGS sequence"/>
</dbReference>
<sequence>MTPEEWTYLTVLLFSIPIGFVFKRGGHRVKQFGGAAVGLLLTLVTCNIHTLHSLVTILGTWVILSLSPRYGRSQDTWVLSPALGEEWGLLVKSSCLQYDPTERGLVSYFTYLMDLLSGTQDTSPGQQGLVLGLLVAYLPSIVITAANQVVPLAFGLLVRLERYPLSLEIRLTLLSILMFYLMALDHSYSCLVKELKGQLRLEGQDKVFLVTQITELS</sequence>
<keyword evidence="3" id="KW-1185">Reference proteome</keyword>
<feature type="transmembrane region" description="Helical" evidence="1">
    <location>
        <begin position="34"/>
        <end position="64"/>
    </location>
</feature>
<dbReference type="EMBL" id="KB588327">
    <property type="protein sequence ID" value="EMP25552.1"/>
    <property type="molecule type" value="Genomic_DNA"/>
</dbReference>
<keyword evidence="1" id="KW-0472">Membrane</keyword>